<evidence type="ECO:0000313" key="2">
    <source>
        <dbReference type="Proteomes" id="UP000224567"/>
    </source>
</evidence>
<gene>
    <name evidence="1" type="ORF">CQW23_06499</name>
</gene>
<name>A0A2G2X3J5_CAPBA</name>
<accession>A0A2G2X3J5</accession>
<reference evidence="2" key="2">
    <citation type="journal article" date="2017" name="J. Anim. Genet.">
        <title>Multiple reference genome sequences of hot pepper reveal the massive evolution of plant disease resistance genes by retroduplication.</title>
        <authorList>
            <person name="Kim S."/>
            <person name="Park J."/>
            <person name="Yeom S.-I."/>
            <person name="Kim Y.-M."/>
            <person name="Seo E."/>
            <person name="Kim K.-T."/>
            <person name="Kim M.-S."/>
            <person name="Lee J.M."/>
            <person name="Cheong K."/>
            <person name="Shin H.-S."/>
            <person name="Kim S.-B."/>
            <person name="Han K."/>
            <person name="Lee J."/>
            <person name="Park M."/>
            <person name="Lee H.-A."/>
            <person name="Lee H.-Y."/>
            <person name="Lee Y."/>
            <person name="Oh S."/>
            <person name="Lee J.H."/>
            <person name="Choi E."/>
            <person name="Choi E."/>
            <person name="Lee S.E."/>
            <person name="Jeon J."/>
            <person name="Kim H."/>
            <person name="Choi G."/>
            <person name="Song H."/>
            <person name="Lee J."/>
            <person name="Lee S.-C."/>
            <person name="Kwon J.-K."/>
            <person name="Lee H.-Y."/>
            <person name="Koo N."/>
            <person name="Hong Y."/>
            <person name="Kim R.W."/>
            <person name="Kang W.-H."/>
            <person name="Huh J.H."/>
            <person name="Kang B.-C."/>
            <person name="Yang T.-J."/>
            <person name="Lee Y.-H."/>
            <person name="Bennetzen J.L."/>
            <person name="Choi D."/>
        </authorList>
    </citation>
    <scope>NUCLEOTIDE SEQUENCE [LARGE SCALE GENOMIC DNA]</scope>
    <source>
        <strain evidence="2">cv. PBC81</strain>
    </source>
</reference>
<proteinExistence type="predicted"/>
<keyword evidence="2" id="KW-1185">Reference proteome</keyword>
<protein>
    <submittedName>
        <fullName evidence="1">Uncharacterized protein</fullName>
    </submittedName>
</protein>
<dbReference type="OrthoDB" id="1321539at2759"/>
<dbReference type="EMBL" id="MLFT02000003">
    <property type="protein sequence ID" value="PHT52037.1"/>
    <property type="molecule type" value="Genomic_DNA"/>
</dbReference>
<comment type="caution">
    <text evidence="1">The sequence shown here is derived from an EMBL/GenBank/DDBJ whole genome shotgun (WGS) entry which is preliminary data.</text>
</comment>
<organism evidence="1 2">
    <name type="scientific">Capsicum baccatum</name>
    <name type="common">Peruvian pepper</name>
    <dbReference type="NCBI Taxonomy" id="33114"/>
    <lineage>
        <taxon>Eukaryota</taxon>
        <taxon>Viridiplantae</taxon>
        <taxon>Streptophyta</taxon>
        <taxon>Embryophyta</taxon>
        <taxon>Tracheophyta</taxon>
        <taxon>Spermatophyta</taxon>
        <taxon>Magnoliopsida</taxon>
        <taxon>eudicotyledons</taxon>
        <taxon>Gunneridae</taxon>
        <taxon>Pentapetalae</taxon>
        <taxon>asterids</taxon>
        <taxon>lamiids</taxon>
        <taxon>Solanales</taxon>
        <taxon>Solanaceae</taxon>
        <taxon>Solanoideae</taxon>
        <taxon>Capsiceae</taxon>
        <taxon>Capsicum</taxon>
    </lineage>
</organism>
<dbReference type="AlphaFoldDB" id="A0A2G2X3J5"/>
<sequence length="94" mass="10695">MDYAAITCLKRTIHQPMELTACDFQPFYKKPETLRAILEKPWKATDDLEASTSLEGEITDIAYTTEDMVDSESRNVFLAQRPPLKSNGMNEPIL</sequence>
<evidence type="ECO:0000313" key="1">
    <source>
        <dbReference type="EMBL" id="PHT52037.1"/>
    </source>
</evidence>
<dbReference type="Proteomes" id="UP000224567">
    <property type="component" value="Unassembled WGS sequence"/>
</dbReference>
<dbReference type="Gene3D" id="1.20.5.4130">
    <property type="match status" value="1"/>
</dbReference>
<reference evidence="1 2" key="1">
    <citation type="journal article" date="2017" name="Genome Biol.">
        <title>New reference genome sequences of hot pepper reveal the massive evolution of plant disease-resistance genes by retroduplication.</title>
        <authorList>
            <person name="Kim S."/>
            <person name="Park J."/>
            <person name="Yeom S.I."/>
            <person name="Kim Y.M."/>
            <person name="Seo E."/>
            <person name="Kim K.T."/>
            <person name="Kim M.S."/>
            <person name="Lee J.M."/>
            <person name="Cheong K."/>
            <person name="Shin H.S."/>
            <person name="Kim S.B."/>
            <person name="Han K."/>
            <person name="Lee J."/>
            <person name="Park M."/>
            <person name="Lee H.A."/>
            <person name="Lee H.Y."/>
            <person name="Lee Y."/>
            <person name="Oh S."/>
            <person name="Lee J.H."/>
            <person name="Choi E."/>
            <person name="Choi E."/>
            <person name="Lee S.E."/>
            <person name="Jeon J."/>
            <person name="Kim H."/>
            <person name="Choi G."/>
            <person name="Song H."/>
            <person name="Lee J."/>
            <person name="Lee S.C."/>
            <person name="Kwon J.K."/>
            <person name="Lee H.Y."/>
            <person name="Koo N."/>
            <person name="Hong Y."/>
            <person name="Kim R.W."/>
            <person name="Kang W.H."/>
            <person name="Huh J.H."/>
            <person name="Kang B.C."/>
            <person name="Yang T.J."/>
            <person name="Lee Y.H."/>
            <person name="Bennetzen J.L."/>
            <person name="Choi D."/>
        </authorList>
    </citation>
    <scope>NUCLEOTIDE SEQUENCE [LARGE SCALE GENOMIC DNA]</scope>
    <source>
        <strain evidence="2">cv. PBC81</strain>
    </source>
</reference>